<organism evidence="1">
    <name type="scientific">freshwater metagenome</name>
    <dbReference type="NCBI Taxonomy" id="449393"/>
    <lineage>
        <taxon>unclassified sequences</taxon>
        <taxon>metagenomes</taxon>
        <taxon>ecological metagenomes</taxon>
    </lineage>
</organism>
<accession>A0A6J6F9T1</accession>
<protein>
    <submittedName>
        <fullName evidence="1">Unannotated protein</fullName>
    </submittedName>
</protein>
<dbReference type="AlphaFoldDB" id="A0A6J6F9T1"/>
<dbReference type="SUPFAM" id="SSF74650">
    <property type="entry name" value="Galactose mutarotase-like"/>
    <property type="match status" value="1"/>
</dbReference>
<evidence type="ECO:0000313" key="1">
    <source>
        <dbReference type="EMBL" id="CAB4583644.1"/>
    </source>
</evidence>
<reference evidence="1" key="1">
    <citation type="submission" date="2020-05" db="EMBL/GenBank/DDBJ databases">
        <authorList>
            <person name="Chiriac C."/>
            <person name="Salcher M."/>
            <person name="Ghai R."/>
            <person name="Kavagutti S V."/>
        </authorList>
    </citation>
    <scope>NUCLEOTIDE SEQUENCE</scope>
</reference>
<dbReference type="GO" id="GO:0005975">
    <property type="term" value="P:carbohydrate metabolic process"/>
    <property type="evidence" value="ECO:0007669"/>
    <property type="project" value="InterPro"/>
</dbReference>
<sequence>MTQSISELVLENEKVRLTLLPEVGCKITKLEFLRHDFQWLWQDPYRPVKKPEFCASYAAYDISGFDECFPNIGLSKYPPDDQITLCDHGEVWAKPWKVVTAIDSVVASVDLTAMPITFRRKIQLDGERIHFNYDVTNTGNIACWYMWSAHPLFRLPNRYRVIAPLGQKMYKEFGLGGRLGDDGEDGYFNHLGELNWPEVISQNGEVADLSQVIPDLGVTDKVVLEAKGIEDLMLINEDLSAGLSFKFSPEINHVGICSNLTAWPSGPHPATWIAIEPMIGISDRLDENIELGAARKIDPNESQSWNFSITLLDLDIN</sequence>
<dbReference type="GO" id="GO:0003824">
    <property type="term" value="F:catalytic activity"/>
    <property type="evidence" value="ECO:0007669"/>
    <property type="project" value="InterPro"/>
</dbReference>
<dbReference type="Gene3D" id="2.70.98.10">
    <property type="match status" value="1"/>
</dbReference>
<gene>
    <name evidence="1" type="ORF">UFOPK1726_01083</name>
</gene>
<dbReference type="InterPro" id="IPR011013">
    <property type="entry name" value="Gal_mutarotase_sf_dom"/>
</dbReference>
<dbReference type="InterPro" id="IPR014718">
    <property type="entry name" value="GH-type_carb-bd"/>
</dbReference>
<dbReference type="EMBL" id="CAEZTT010000151">
    <property type="protein sequence ID" value="CAB4583644.1"/>
    <property type="molecule type" value="Genomic_DNA"/>
</dbReference>
<proteinExistence type="predicted"/>
<name>A0A6J6F9T1_9ZZZZ</name>
<dbReference type="GO" id="GO:0030246">
    <property type="term" value="F:carbohydrate binding"/>
    <property type="evidence" value="ECO:0007669"/>
    <property type="project" value="InterPro"/>
</dbReference>